<dbReference type="KEGG" id="msd:MYSTI_00864"/>
<organism evidence="2 3">
    <name type="scientific">Myxococcus stipitatus (strain DSM 14675 / JCM 12634 / Mx s8)</name>
    <dbReference type="NCBI Taxonomy" id="1278073"/>
    <lineage>
        <taxon>Bacteria</taxon>
        <taxon>Pseudomonadati</taxon>
        <taxon>Myxococcota</taxon>
        <taxon>Myxococcia</taxon>
        <taxon>Myxococcales</taxon>
        <taxon>Cystobacterineae</taxon>
        <taxon>Myxococcaceae</taxon>
        <taxon>Myxococcus</taxon>
    </lineage>
</organism>
<dbReference type="STRING" id="1278073.MYSTI_00864"/>
<protein>
    <submittedName>
        <fullName evidence="2">Putative lipoprotein</fullName>
    </submittedName>
</protein>
<name>L7U1Y0_MYXSD</name>
<evidence type="ECO:0000256" key="1">
    <source>
        <dbReference type="SAM" id="MobiDB-lite"/>
    </source>
</evidence>
<evidence type="ECO:0000313" key="2">
    <source>
        <dbReference type="EMBL" id="AGC42213.1"/>
    </source>
</evidence>
<sequence>MQSQQQVASAPTVTEPPSWPGSSSPSTSSTGQPTEDAPQALSPLEQLDSWQQGGQEQPYTASSPTDSTGATTPRGTQVPPQQPFATTPSTSEQLPTQWGTGTSGTFTQPGFQSPLALLPYLSSDSQQGSGSTTSETQTQTPQQNTVREFVGELVKASENEVLLGQSGEAQLQLSVDPQTHVTLNGFSSVAEDIREGTQVRAAYTTDATTGQGRAVRLEATTQEDTTGTNASPQETQPSQ</sequence>
<feature type="compositionally biased region" description="Low complexity" evidence="1">
    <location>
        <begin position="20"/>
        <end position="34"/>
    </location>
</feature>
<feature type="compositionally biased region" description="Polar residues" evidence="1">
    <location>
        <begin position="1"/>
        <end position="12"/>
    </location>
</feature>
<feature type="compositionally biased region" description="Low complexity" evidence="1">
    <location>
        <begin position="122"/>
        <end position="145"/>
    </location>
</feature>
<dbReference type="PATRIC" id="fig|1278073.3.peg.902"/>
<dbReference type="Proteomes" id="UP000011131">
    <property type="component" value="Chromosome"/>
</dbReference>
<feature type="region of interest" description="Disordered" evidence="1">
    <location>
        <begin position="1"/>
        <end position="145"/>
    </location>
</feature>
<feature type="region of interest" description="Disordered" evidence="1">
    <location>
        <begin position="209"/>
        <end position="239"/>
    </location>
</feature>
<gene>
    <name evidence="2" type="ordered locus">MYSTI_00864</name>
</gene>
<keyword evidence="3" id="KW-1185">Reference proteome</keyword>
<feature type="compositionally biased region" description="Polar residues" evidence="1">
    <location>
        <begin position="48"/>
        <end position="111"/>
    </location>
</feature>
<proteinExistence type="predicted"/>
<dbReference type="AlphaFoldDB" id="L7U1Y0"/>
<accession>L7U1Y0</accession>
<keyword evidence="2" id="KW-0449">Lipoprotein</keyword>
<dbReference type="EMBL" id="CP004025">
    <property type="protein sequence ID" value="AGC42213.1"/>
    <property type="molecule type" value="Genomic_DNA"/>
</dbReference>
<reference evidence="2 3" key="1">
    <citation type="journal article" date="2013" name="Genome Announc.">
        <title>Complete genome sequence of Myxococcus stipitatus strain DSM 14675, a fruiting myxobacterium.</title>
        <authorList>
            <person name="Huntley S."/>
            <person name="Kneip S."/>
            <person name="Treuner-Lange A."/>
            <person name="Sogaard-Andersen L."/>
        </authorList>
    </citation>
    <scope>NUCLEOTIDE SEQUENCE [LARGE SCALE GENOMIC DNA]</scope>
    <source>
        <strain evidence="3">DSM 14675 / JCM 12634 / Mx s8</strain>
    </source>
</reference>
<dbReference type="HOGENOM" id="CLU_1160095_0_0_7"/>
<feature type="compositionally biased region" description="Polar residues" evidence="1">
    <location>
        <begin position="219"/>
        <end position="239"/>
    </location>
</feature>
<evidence type="ECO:0000313" key="3">
    <source>
        <dbReference type="Proteomes" id="UP000011131"/>
    </source>
</evidence>